<dbReference type="CDD" id="cd00067">
    <property type="entry name" value="GAL4"/>
    <property type="match status" value="1"/>
</dbReference>
<dbReference type="SMART" id="SM00066">
    <property type="entry name" value="GAL4"/>
    <property type="match status" value="1"/>
</dbReference>
<dbReference type="GO" id="GO:0006351">
    <property type="term" value="P:DNA-templated transcription"/>
    <property type="evidence" value="ECO:0007669"/>
    <property type="project" value="InterPro"/>
</dbReference>
<dbReference type="GeneID" id="31006476"/>
<dbReference type="OrthoDB" id="435881at2759"/>
<evidence type="ECO:0000256" key="1">
    <source>
        <dbReference type="ARBA" id="ARBA00004123"/>
    </source>
</evidence>
<dbReference type="PROSITE" id="PS50048">
    <property type="entry name" value="ZN2_CY6_FUNGAL_2"/>
    <property type="match status" value="1"/>
</dbReference>
<dbReference type="Gene3D" id="4.10.240.10">
    <property type="entry name" value="Zn(2)-C6 fungal-type DNA-binding domain"/>
    <property type="match status" value="1"/>
</dbReference>
<protein>
    <recommendedName>
        <fullName evidence="8">Zn(2)-C6 fungal-type domain-containing protein</fullName>
    </recommendedName>
</protein>
<comment type="subcellular location">
    <subcellularLocation>
        <location evidence="1">Nucleus</location>
    </subcellularLocation>
</comment>
<evidence type="ECO:0000259" key="8">
    <source>
        <dbReference type="PROSITE" id="PS50048"/>
    </source>
</evidence>
<keyword evidence="2" id="KW-0479">Metal-binding</keyword>
<dbReference type="GO" id="GO:0003677">
    <property type="term" value="F:DNA binding"/>
    <property type="evidence" value="ECO:0007669"/>
    <property type="project" value="UniProtKB-KW"/>
</dbReference>
<evidence type="ECO:0000256" key="3">
    <source>
        <dbReference type="ARBA" id="ARBA00023015"/>
    </source>
</evidence>
<feature type="domain" description="Zn(2)-C6 fungal-type" evidence="8">
    <location>
        <begin position="38"/>
        <end position="68"/>
    </location>
</feature>
<dbReference type="STRING" id="1441469.A0A225ACJ7"/>
<dbReference type="RefSeq" id="XP_020118221.1">
    <property type="nucleotide sequence ID" value="XM_020269029.1"/>
</dbReference>
<evidence type="ECO:0000313" key="10">
    <source>
        <dbReference type="Proteomes" id="UP000214365"/>
    </source>
</evidence>
<feature type="region of interest" description="Disordered" evidence="7">
    <location>
        <begin position="100"/>
        <end position="136"/>
    </location>
</feature>
<dbReference type="PANTHER" id="PTHR31001:SF85">
    <property type="entry name" value="ZN(II)2CYS6 TRANSCRIPTION FACTOR (EUROFUNG)"/>
    <property type="match status" value="1"/>
</dbReference>
<accession>A0A225ACJ7</accession>
<organism evidence="9 10">
    <name type="scientific">Talaromyces atroroseus</name>
    <dbReference type="NCBI Taxonomy" id="1441469"/>
    <lineage>
        <taxon>Eukaryota</taxon>
        <taxon>Fungi</taxon>
        <taxon>Dikarya</taxon>
        <taxon>Ascomycota</taxon>
        <taxon>Pezizomycotina</taxon>
        <taxon>Eurotiomycetes</taxon>
        <taxon>Eurotiomycetidae</taxon>
        <taxon>Eurotiales</taxon>
        <taxon>Trichocomaceae</taxon>
        <taxon>Talaromyces</taxon>
        <taxon>Talaromyces sect. Trachyspermi</taxon>
    </lineage>
</organism>
<dbReference type="Pfam" id="PF00172">
    <property type="entry name" value="Zn_clus"/>
    <property type="match status" value="1"/>
</dbReference>
<dbReference type="SMART" id="SM00906">
    <property type="entry name" value="Fungal_trans"/>
    <property type="match status" value="1"/>
</dbReference>
<dbReference type="Proteomes" id="UP000214365">
    <property type="component" value="Unassembled WGS sequence"/>
</dbReference>
<name>A0A225ACJ7_TALAT</name>
<reference evidence="9 10" key="1">
    <citation type="submission" date="2015-06" db="EMBL/GenBank/DDBJ databases">
        <title>Talaromyces atroroseus IBT 11181 draft genome.</title>
        <authorList>
            <person name="Rasmussen K.B."/>
            <person name="Rasmussen S."/>
            <person name="Petersen B."/>
            <person name="Sicheritz-Ponten T."/>
            <person name="Mortensen U.H."/>
            <person name="Thrane U."/>
        </authorList>
    </citation>
    <scope>NUCLEOTIDE SEQUENCE [LARGE SCALE GENOMIC DNA]</scope>
    <source>
        <strain evidence="9 10">IBT 11181</strain>
    </source>
</reference>
<keyword evidence="5" id="KW-0804">Transcription</keyword>
<dbReference type="InterPro" id="IPR007219">
    <property type="entry name" value="XnlR_reg_dom"/>
</dbReference>
<evidence type="ECO:0000256" key="5">
    <source>
        <dbReference type="ARBA" id="ARBA00023163"/>
    </source>
</evidence>
<dbReference type="PANTHER" id="PTHR31001">
    <property type="entry name" value="UNCHARACTERIZED TRANSCRIPTIONAL REGULATORY PROTEIN"/>
    <property type="match status" value="1"/>
</dbReference>
<gene>
    <name evidence="9" type="ORF">UA08_06721</name>
</gene>
<dbReference type="PROSITE" id="PS00463">
    <property type="entry name" value="ZN2_CY6_FUNGAL_1"/>
    <property type="match status" value="1"/>
</dbReference>
<keyword evidence="10" id="KW-1185">Reference proteome</keyword>
<evidence type="ECO:0000256" key="6">
    <source>
        <dbReference type="ARBA" id="ARBA00023242"/>
    </source>
</evidence>
<dbReference type="InterPro" id="IPR001138">
    <property type="entry name" value="Zn2Cys6_DnaBD"/>
</dbReference>
<evidence type="ECO:0000256" key="7">
    <source>
        <dbReference type="SAM" id="MobiDB-lite"/>
    </source>
</evidence>
<dbReference type="InterPro" id="IPR036864">
    <property type="entry name" value="Zn2-C6_fun-type_DNA-bd_sf"/>
</dbReference>
<evidence type="ECO:0000313" key="9">
    <source>
        <dbReference type="EMBL" id="OKL58100.1"/>
    </source>
</evidence>
<evidence type="ECO:0000256" key="4">
    <source>
        <dbReference type="ARBA" id="ARBA00023125"/>
    </source>
</evidence>
<proteinExistence type="predicted"/>
<dbReference type="GO" id="GO:0008270">
    <property type="term" value="F:zinc ion binding"/>
    <property type="evidence" value="ECO:0007669"/>
    <property type="project" value="InterPro"/>
</dbReference>
<dbReference type="SUPFAM" id="SSF57701">
    <property type="entry name" value="Zn2/Cys6 DNA-binding domain"/>
    <property type="match status" value="1"/>
</dbReference>
<dbReference type="GO" id="GO:0000981">
    <property type="term" value="F:DNA-binding transcription factor activity, RNA polymerase II-specific"/>
    <property type="evidence" value="ECO:0007669"/>
    <property type="project" value="InterPro"/>
</dbReference>
<keyword evidence="4" id="KW-0238">DNA-binding</keyword>
<dbReference type="EMBL" id="LFMY01000010">
    <property type="protein sequence ID" value="OKL58100.1"/>
    <property type="molecule type" value="Genomic_DNA"/>
</dbReference>
<keyword evidence="6" id="KW-0539">Nucleus</keyword>
<keyword evidence="3" id="KW-0805">Transcription regulation</keyword>
<dbReference type="Pfam" id="PF04082">
    <property type="entry name" value="Fungal_trans"/>
    <property type="match status" value="1"/>
</dbReference>
<sequence length="681" mass="76530">MAAAGDPRRGRLVAIAPAPSNGDGSALRDTAQPAMPYTCQPCSRRKVKCDKATPVCSSCRKGRLECSYRAPQPRWRKRKLDDDDLEKKVARYEHILRQHGLLDDTDTSTSIREAPPSEPVSGQRNRPEEPRTGRLLAGNGRSRYIESRFWHNFGDHEMQGVLDGEEDDQAGVGGSYSIPDPLTRAFLGSQQNLLHYHPTHTTAMALWQIHIENVEPLCKILHIPSTAMMLDRASQDPGNMSRADECLLFAIYHFAVFSMTEEECMKQVGTSRAILIERYHFATRQALVNASFLKTSEMPVLQALVLFLLPCRFSYDSQTYWILTGVAVRIAQQMGLHRDGETLGLPPFEVQMRRRVYYQLLPLDGNASVMSGTVMPITPDAWNTKPPLNINDEQIWPGMTSTPKEQTGATELIFCLSRAYIGKYLAKSGKSDGGEPKDYHEAELAISQAESDVEEKYIRYCDVTNPLHFLAMCSVRSGITAMRLFLLLPKFRNGTATVEESRNMLQLAQKLLDNDAAARANAGLRKYQWHIRPFFLWGTWDSLVFVLTRLWRSCDMLSPSEIDVAWAKVEQVYRNHDELLESKRALYVALGRLALKAWDSHPPSGVLVEEPVFIATLRSVQKVGSRGREEVISTVGQSSANGMNTGQTSLASFSKDLEFGLGDDFNLDGTDWAFWDQLMQN</sequence>
<dbReference type="InterPro" id="IPR050613">
    <property type="entry name" value="Sec_Metabolite_Reg"/>
</dbReference>
<dbReference type="AlphaFoldDB" id="A0A225ACJ7"/>
<dbReference type="CDD" id="cd12148">
    <property type="entry name" value="fungal_TF_MHR"/>
    <property type="match status" value="1"/>
</dbReference>
<comment type="caution">
    <text evidence="9">The sequence shown here is derived from an EMBL/GenBank/DDBJ whole genome shotgun (WGS) entry which is preliminary data.</text>
</comment>
<evidence type="ECO:0000256" key="2">
    <source>
        <dbReference type="ARBA" id="ARBA00022723"/>
    </source>
</evidence>
<feature type="region of interest" description="Disordered" evidence="7">
    <location>
        <begin position="1"/>
        <end position="26"/>
    </location>
</feature>
<dbReference type="GO" id="GO:0005634">
    <property type="term" value="C:nucleus"/>
    <property type="evidence" value="ECO:0007669"/>
    <property type="project" value="UniProtKB-SubCell"/>
</dbReference>